<evidence type="ECO:0000313" key="2">
    <source>
        <dbReference type="Proteomes" id="UP001152561"/>
    </source>
</evidence>
<dbReference type="Proteomes" id="UP001152561">
    <property type="component" value="Unassembled WGS sequence"/>
</dbReference>
<evidence type="ECO:0000313" key="1">
    <source>
        <dbReference type="EMBL" id="KAJ8538105.1"/>
    </source>
</evidence>
<organism evidence="1 2">
    <name type="scientific">Anisodus acutangulus</name>
    <dbReference type="NCBI Taxonomy" id="402998"/>
    <lineage>
        <taxon>Eukaryota</taxon>
        <taxon>Viridiplantae</taxon>
        <taxon>Streptophyta</taxon>
        <taxon>Embryophyta</taxon>
        <taxon>Tracheophyta</taxon>
        <taxon>Spermatophyta</taxon>
        <taxon>Magnoliopsida</taxon>
        <taxon>eudicotyledons</taxon>
        <taxon>Gunneridae</taxon>
        <taxon>Pentapetalae</taxon>
        <taxon>asterids</taxon>
        <taxon>lamiids</taxon>
        <taxon>Solanales</taxon>
        <taxon>Solanaceae</taxon>
        <taxon>Solanoideae</taxon>
        <taxon>Hyoscyameae</taxon>
        <taxon>Anisodus</taxon>
    </lineage>
</organism>
<proteinExistence type="predicted"/>
<keyword evidence="2" id="KW-1185">Reference proteome</keyword>
<accession>A0A9Q1R336</accession>
<reference evidence="2" key="1">
    <citation type="journal article" date="2023" name="Proc. Natl. Acad. Sci. U.S.A.">
        <title>Genomic and structural basis for evolution of tropane alkaloid biosynthesis.</title>
        <authorList>
            <person name="Wanga Y.-J."/>
            <person name="Taina T."/>
            <person name="Yua J.-Y."/>
            <person name="Lia J."/>
            <person name="Xua B."/>
            <person name="Chenc J."/>
            <person name="D'Auriad J.C."/>
            <person name="Huanga J.-P."/>
            <person name="Huanga S.-X."/>
        </authorList>
    </citation>
    <scope>NUCLEOTIDE SEQUENCE [LARGE SCALE GENOMIC DNA]</scope>
    <source>
        <strain evidence="2">cv. KIB-2019</strain>
    </source>
</reference>
<name>A0A9Q1R336_9SOLA</name>
<dbReference type="EMBL" id="JAJAGQ010000017">
    <property type="protein sequence ID" value="KAJ8538105.1"/>
    <property type="molecule type" value="Genomic_DNA"/>
</dbReference>
<comment type="caution">
    <text evidence="1">The sequence shown here is derived from an EMBL/GenBank/DDBJ whole genome shotgun (WGS) entry which is preliminary data.</text>
</comment>
<sequence length="175" mass="18758">MDFCTYAPKIDMGQSSRGDVESRNVDMKNELESFRVHVDSKFVDILQAIVDLNKKVHAKRGLQDVTPNDGIGGSDSSKEVVAGDVGDGVGGGVGVGEENDSQFDFVSVSESIIAAITQKYYNNKKGENEKVPDVNVNTRNLVDDEFLKNLSKSDIASITQAAKVGIASTKVAGDE</sequence>
<dbReference type="AlphaFoldDB" id="A0A9Q1R336"/>
<protein>
    <submittedName>
        <fullName evidence="1">Uncharacterized protein</fullName>
    </submittedName>
</protein>
<gene>
    <name evidence="1" type="ORF">K7X08_014645</name>
</gene>
<dbReference type="OrthoDB" id="1328470at2759"/>